<organism evidence="2 3">
    <name type="scientific">Noviherbaspirillum aridicola</name>
    <dbReference type="NCBI Taxonomy" id="2849687"/>
    <lineage>
        <taxon>Bacteria</taxon>
        <taxon>Pseudomonadati</taxon>
        <taxon>Pseudomonadota</taxon>
        <taxon>Betaproteobacteria</taxon>
        <taxon>Burkholderiales</taxon>
        <taxon>Oxalobacteraceae</taxon>
        <taxon>Noviherbaspirillum</taxon>
    </lineage>
</organism>
<evidence type="ECO:0000256" key="1">
    <source>
        <dbReference type="SAM" id="MobiDB-lite"/>
    </source>
</evidence>
<name>A0ABQ4Q1V2_9BURK</name>
<proteinExistence type="predicted"/>
<protein>
    <submittedName>
        <fullName evidence="2">Uncharacterized protein</fullName>
    </submittedName>
</protein>
<reference evidence="2 3" key="1">
    <citation type="journal article" date="2022" name="Int. J. Syst. Evol. Microbiol.">
        <title>Noviherbaspirillum aridicola sp. nov., isolated from an arid soil in Pakistan.</title>
        <authorList>
            <person name="Khan I.U."/>
            <person name="Saqib M."/>
            <person name="Amin A."/>
            <person name="Hussain F."/>
            <person name="Li L."/>
            <person name="Liu Y.H."/>
            <person name="Fang B.Z."/>
            <person name="Ahmed I."/>
            <person name="Li W.J."/>
        </authorList>
    </citation>
    <scope>NUCLEOTIDE SEQUENCE [LARGE SCALE GENOMIC DNA]</scope>
    <source>
        <strain evidence="2 3">NCCP-691</strain>
    </source>
</reference>
<gene>
    <name evidence="2" type="ORF">NCCP691_11180</name>
</gene>
<accession>A0ABQ4Q1V2</accession>
<comment type="caution">
    <text evidence="2">The sequence shown here is derived from an EMBL/GenBank/DDBJ whole genome shotgun (WGS) entry which is preliminary data.</text>
</comment>
<sequence length="452" mass="49673">MNGSGSFTIANDETLCAAIRATRQTLVYVAPGITEPVVDAISECLKTRPHLLVTAIIDLDPEVYRLGYGTEEGLKALQKLAGLQQFALRQQEGLRVGLLVTDERTLVYAPTPLLIEAGSKTEHKPNAVVISRTADPTAALLHACGAPHAGNPLTPSPQESEVGRRPATPQTVQESLASLQDSPPKKFSVARAERVFESKVQFVELELTGYRLSAKRVSIPNDLLIGEEKALKERLKNSFLLLQGEQAIKVLIPRFDPKTALPVSGGDSAPPMEEWTETRLDEQRKALYDDFLINVPKFGQIIMRRNRPEFDQRVRLLEAQIAALNTAIQAQLQVKLLGAVQALALTLLPRVRDRLPQRYKRFLPGGMPGDDVLLGMLEQDLASSFGGSADVFKAELRHVYKDVTYESIRDQGFRDALSKALRDRGGERLAAQLFSEHDAAPEVGPGARRAIL</sequence>
<evidence type="ECO:0000313" key="2">
    <source>
        <dbReference type="EMBL" id="GIZ51104.1"/>
    </source>
</evidence>
<evidence type="ECO:0000313" key="3">
    <source>
        <dbReference type="Proteomes" id="UP000887222"/>
    </source>
</evidence>
<keyword evidence="3" id="KW-1185">Reference proteome</keyword>
<feature type="region of interest" description="Disordered" evidence="1">
    <location>
        <begin position="145"/>
        <end position="183"/>
    </location>
</feature>
<dbReference type="Proteomes" id="UP000887222">
    <property type="component" value="Unassembled WGS sequence"/>
</dbReference>
<dbReference type="EMBL" id="BPMK01000004">
    <property type="protein sequence ID" value="GIZ51104.1"/>
    <property type="molecule type" value="Genomic_DNA"/>
</dbReference>
<feature type="compositionally biased region" description="Polar residues" evidence="1">
    <location>
        <begin position="168"/>
        <end position="181"/>
    </location>
</feature>